<evidence type="ECO:0000313" key="2">
    <source>
        <dbReference type="Proteomes" id="UP000661112"/>
    </source>
</evidence>
<dbReference type="EMBL" id="JACJSG010000050">
    <property type="protein sequence ID" value="MBD2504396.1"/>
    <property type="molecule type" value="Genomic_DNA"/>
</dbReference>
<keyword evidence="2" id="KW-1185">Reference proteome</keyword>
<dbReference type="Gene3D" id="1.25.40.10">
    <property type="entry name" value="Tetratricopeptide repeat domain"/>
    <property type="match status" value="1"/>
</dbReference>
<dbReference type="Proteomes" id="UP000661112">
    <property type="component" value="Unassembled WGS sequence"/>
</dbReference>
<reference evidence="1 2" key="1">
    <citation type="journal article" date="2020" name="ISME J.">
        <title>Comparative genomics reveals insights into cyanobacterial evolution and habitat adaptation.</title>
        <authorList>
            <person name="Chen M.Y."/>
            <person name="Teng W.K."/>
            <person name="Zhao L."/>
            <person name="Hu C.X."/>
            <person name="Zhou Y.K."/>
            <person name="Han B.P."/>
            <person name="Song L.R."/>
            <person name="Shu W.S."/>
        </authorList>
    </citation>
    <scope>NUCLEOTIDE SEQUENCE [LARGE SCALE GENOMIC DNA]</scope>
    <source>
        <strain evidence="1 2">FACHB-119</strain>
    </source>
</reference>
<name>A0ABR8DE55_9NOST</name>
<dbReference type="SUPFAM" id="SSF48452">
    <property type="entry name" value="TPR-like"/>
    <property type="match status" value="1"/>
</dbReference>
<comment type="caution">
    <text evidence="1">The sequence shown here is derived from an EMBL/GenBank/DDBJ whole genome shotgun (WGS) entry which is preliminary data.</text>
</comment>
<protein>
    <submittedName>
        <fullName evidence="1">Uncharacterized protein</fullName>
    </submittedName>
</protein>
<evidence type="ECO:0000313" key="1">
    <source>
        <dbReference type="EMBL" id="MBD2504396.1"/>
    </source>
</evidence>
<dbReference type="InterPro" id="IPR011990">
    <property type="entry name" value="TPR-like_helical_dom_sf"/>
</dbReference>
<gene>
    <name evidence="1" type="ORF">H6G83_27955</name>
</gene>
<sequence length="597" mass="70593">MKPESQNRLQHFADLKSKYQASEYQDSSSHSLLYCLLRKVELGMKLTDLESNWLRESKLDNTLKIIQEQQQHKQQELINIGVEFSQLKSKYKAKNSHHPWQSSNLYYILLKLDCGNLLTDSESLWLKANGLHETDIIAQEIKQFTQLKHKYKVHQYQNSHPDDTLYKILKKLDVNERLNHSEYNWLLNNPLLQTSEIFKQQESARLAEFTALKIKYHITKYQDESISDTLYKILLKIDAELKLIDEEMNWLKQQGFIETINILQELEQAQEFAILKVKYKAEKYADSSPKSHLYKVLKILEAGNQLGEQDINFLKKRQLTKTIEIANQQYIYLLKSKINLGQLFNDAEIAWLNKNGHEDIINIAQRKHFVTLKKKYRLVDPSLPIEPFYEIMLKIEKGERLDPVLVIRLIEEEMLFYAGEIVLAHYKLEAEFYEKEWQRTGNKWHIPTASSYWRKANQPEQSLKITSLNLEKIKESKLKSAILVTRGGAFRDLMKLNDAENCAKKAMEYQPESYQPYTLMGAIDYNRGNYEKGDYWFEQARQRGAKTEDIDNEIKRVIRSTKDEEKRHEAAEYLFRKDANRYCWAKVYLKKVPDNVR</sequence>
<accession>A0ABR8DE55</accession>
<organism evidence="1 2">
    <name type="scientific">Anabaena azotica FACHB-119</name>
    <dbReference type="NCBI Taxonomy" id="947527"/>
    <lineage>
        <taxon>Bacteria</taxon>
        <taxon>Bacillati</taxon>
        <taxon>Cyanobacteriota</taxon>
        <taxon>Cyanophyceae</taxon>
        <taxon>Nostocales</taxon>
        <taxon>Nostocaceae</taxon>
        <taxon>Anabaena</taxon>
        <taxon>Anabaena azotica</taxon>
    </lineage>
</organism>
<proteinExistence type="predicted"/>